<dbReference type="Pfam" id="PF07631">
    <property type="entry name" value="PSD4"/>
    <property type="match status" value="1"/>
</dbReference>
<keyword evidence="1" id="KW-0732">Signal</keyword>
<dbReference type="Pfam" id="PF07626">
    <property type="entry name" value="PSD3"/>
    <property type="match status" value="1"/>
</dbReference>
<feature type="domain" description="DUF1588" evidence="4">
    <location>
        <begin position="678"/>
        <end position="776"/>
    </location>
</feature>
<sequence length="874" mass="99111" precursor="true">MDRWFCRDVTMVRAVLLTALTLAPSLRSVADDTLGSLLERHCQQCHGADDPETNLRVDNPDFSLAPDSPEYAAAGKLLERVYNAVDSGQMPPEDAEPLAISSRRQLLRLLRNRLLQVAKNSPERSPHRRLTVEEYNYTLKTLFGVDAEFADMLPADPISESGYRNARSQLGLSSLQIEAYLDSARRAVQRYVQFGPIEDDVIRYHIEFEDLYYATGDRYGTRKRAPAAIDRETMLARRERNLAQTPKYVDPLGPKLPGAHSDDEKLRAAIPKLNQQYVAIPRRLSTGEMVIRLRAAGTADRNGRFPRLRVEAGITLGDGCSIDRRLLGEADVTAPTDDPAVYEFRIRLEDVPTKGPQRQEDTFDRLSVFDMDQIYISNVSCDPHAVFTLGRGGYPDPEIGSQRIAGAIDQMDRDGVNFLMLDCMEIEMFPGRSESTPSYRWQIPSVAVDQDDRDEAMIAESLLAEFMRQAYRRPVSADEISQKLKLFGALRTRSYSFEDSLRETMTAVLVSPAFLFLEVPSPTPAKRRSDSSCPHQLASRLSYLLWLSPPDDHLMIRANDGSLLQPCVLHEEAERMLADPRCRRFLESFCRQWLRLGRYHNIAVDRDAYPTYDEDFAAASIRETIECFVEVFQSDANALDLIDSDYVIVDDRLAEHYGLAAPTSGEMQKVSLPKDSVRGGLLTQASLMTLNSDGVDSHAIRRGVWLLDRMLNSPPPPPPPNIPAIEIDDPELEGLSLKEKIQRHREPGACRNCHAKIDPWGIPFENFDATGRWRNEWLAFEGDQRVRRVIDPATVLPDGQRIENIVELKQHLRRQRSEQFADALVHHLLTYTLGRSPDYADRQDVDEIRKRFKASGYKLRELVLAIVDSKLFRI</sequence>
<organism evidence="8 9">
    <name type="scientific">Stieleria maiorica</name>
    <dbReference type="NCBI Taxonomy" id="2795974"/>
    <lineage>
        <taxon>Bacteria</taxon>
        <taxon>Pseudomonadati</taxon>
        <taxon>Planctomycetota</taxon>
        <taxon>Planctomycetia</taxon>
        <taxon>Pirellulales</taxon>
        <taxon>Pirellulaceae</taxon>
        <taxon>Stieleria</taxon>
    </lineage>
</organism>
<proteinExistence type="predicted"/>
<dbReference type="InterPro" id="IPR013036">
    <property type="entry name" value="DUF1587"/>
</dbReference>
<evidence type="ECO:0000259" key="4">
    <source>
        <dbReference type="Pfam" id="PF07627"/>
    </source>
</evidence>
<evidence type="ECO:0000313" key="8">
    <source>
        <dbReference type="EMBL" id="QEF96462.1"/>
    </source>
</evidence>
<dbReference type="Pfam" id="PF07627">
    <property type="entry name" value="PSCyt3"/>
    <property type="match status" value="1"/>
</dbReference>
<evidence type="ECO:0000259" key="3">
    <source>
        <dbReference type="Pfam" id="PF07626"/>
    </source>
</evidence>
<feature type="domain" description="DUF1595" evidence="7">
    <location>
        <begin position="459"/>
        <end position="517"/>
    </location>
</feature>
<evidence type="ECO:0000313" key="9">
    <source>
        <dbReference type="Proteomes" id="UP000321353"/>
    </source>
</evidence>
<evidence type="ECO:0000259" key="6">
    <source>
        <dbReference type="Pfam" id="PF07635"/>
    </source>
</evidence>
<name>A0A5B9M5Y0_9BACT</name>
<feature type="domain" description="Cytochrome C Planctomycete-type" evidence="6">
    <location>
        <begin position="42"/>
        <end position="94"/>
    </location>
</feature>
<feature type="domain" description="DUF1585" evidence="2">
    <location>
        <begin position="798"/>
        <end position="872"/>
    </location>
</feature>
<protein>
    <submittedName>
        <fullName evidence="8">Planctomycete cytochrome C</fullName>
    </submittedName>
</protein>
<dbReference type="Pfam" id="PF07635">
    <property type="entry name" value="PSCyt1"/>
    <property type="match status" value="1"/>
</dbReference>
<dbReference type="InterPro" id="IPR013043">
    <property type="entry name" value="DUF1595"/>
</dbReference>
<dbReference type="Proteomes" id="UP000321353">
    <property type="component" value="Chromosome"/>
</dbReference>
<feature type="domain" description="DUF1587" evidence="3">
    <location>
        <begin position="128"/>
        <end position="192"/>
    </location>
</feature>
<dbReference type="InterPro" id="IPR011429">
    <property type="entry name" value="Cyt_c_Planctomycete-type"/>
</dbReference>
<evidence type="ECO:0000259" key="5">
    <source>
        <dbReference type="Pfam" id="PF07631"/>
    </source>
</evidence>
<dbReference type="InterPro" id="IPR013042">
    <property type="entry name" value="DUF1592"/>
</dbReference>
<evidence type="ECO:0000256" key="1">
    <source>
        <dbReference type="SAM" id="SignalP"/>
    </source>
</evidence>
<accession>A0A5B9M5Y0</accession>
<feature type="chain" id="PRO_5022822227" evidence="1">
    <location>
        <begin position="31"/>
        <end position="874"/>
    </location>
</feature>
<evidence type="ECO:0000259" key="7">
    <source>
        <dbReference type="Pfam" id="PF07637"/>
    </source>
</evidence>
<dbReference type="Pfam" id="PF07624">
    <property type="entry name" value="PSD2"/>
    <property type="match status" value="1"/>
</dbReference>
<dbReference type="EMBL" id="CP036264">
    <property type="protein sequence ID" value="QEF96462.1"/>
    <property type="molecule type" value="Genomic_DNA"/>
</dbReference>
<keyword evidence="9" id="KW-1185">Reference proteome</keyword>
<dbReference type="Pfam" id="PF07637">
    <property type="entry name" value="PSD5"/>
    <property type="match status" value="1"/>
</dbReference>
<gene>
    <name evidence="8" type="ORF">Mal15_04900</name>
</gene>
<dbReference type="KEGG" id="smam:Mal15_04900"/>
<feature type="domain" description="DUF1592" evidence="5">
    <location>
        <begin position="534"/>
        <end position="659"/>
    </location>
</feature>
<evidence type="ECO:0000259" key="2">
    <source>
        <dbReference type="Pfam" id="PF07624"/>
    </source>
</evidence>
<reference evidence="8 9" key="1">
    <citation type="submission" date="2019-02" db="EMBL/GenBank/DDBJ databases">
        <title>Planctomycetal bacteria perform biofilm scaping via a novel small molecule.</title>
        <authorList>
            <person name="Jeske O."/>
            <person name="Boedeker C."/>
            <person name="Wiegand S."/>
            <person name="Breitling P."/>
            <person name="Kallscheuer N."/>
            <person name="Jogler M."/>
            <person name="Rohde M."/>
            <person name="Petersen J."/>
            <person name="Medema M.H."/>
            <person name="Surup F."/>
            <person name="Jogler C."/>
        </authorList>
    </citation>
    <scope>NUCLEOTIDE SEQUENCE [LARGE SCALE GENOMIC DNA]</scope>
    <source>
        <strain evidence="8 9">Mal15</strain>
    </source>
</reference>
<feature type="signal peptide" evidence="1">
    <location>
        <begin position="1"/>
        <end position="30"/>
    </location>
</feature>
<dbReference type="AlphaFoldDB" id="A0A5B9M5Y0"/>
<dbReference type="InterPro" id="IPR013039">
    <property type="entry name" value="DUF1588"/>
</dbReference>
<dbReference type="InterPro" id="IPR011478">
    <property type="entry name" value="DUF1585"/>
</dbReference>